<comment type="caution">
    <text evidence="2">The sequence shown here is derived from an EMBL/GenBank/DDBJ whole genome shotgun (WGS) entry which is preliminary data.</text>
</comment>
<evidence type="ECO:0000313" key="2">
    <source>
        <dbReference type="EMBL" id="CAL8100487.1"/>
    </source>
</evidence>
<protein>
    <recommendedName>
        <fullName evidence="1">O-acyltransferase WSD1 C-terminal domain-containing protein</fullName>
    </recommendedName>
</protein>
<dbReference type="Proteomes" id="UP001642540">
    <property type="component" value="Unassembled WGS sequence"/>
</dbReference>
<reference evidence="2 3" key="1">
    <citation type="submission" date="2024-08" db="EMBL/GenBank/DDBJ databases">
        <authorList>
            <person name="Cucini C."/>
            <person name="Frati F."/>
        </authorList>
    </citation>
    <scope>NUCLEOTIDE SEQUENCE [LARGE SCALE GENOMIC DNA]</scope>
</reference>
<evidence type="ECO:0000313" key="3">
    <source>
        <dbReference type="Proteomes" id="UP001642540"/>
    </source>
</evidence>
<proteinExistence type="predicted"/>
<dbReference type="Pfam" id="PF06974">
    <property type="entry name" value="WS_DGAT_C"/>
    <property type="match status" value="1"/>
</dbReference>
<feature type="domain" description="O-acyltransferase WSD1 C-terminal" evidence="1">
    <location>
        <begin position="31"/>
        <end position="129"/>
    </location>
</feature>
<dbReference type="EMBL" id="CAXLJM020000032">
    <property type="protein sequence ID" value="CAL8100487.1"/>
    <property type="molecule type" value="Genomic_DNA"/>
</dbReference>
<name>A0ABP1QJ21_9HEXA</name>
<sequence length="146" mass="16569">MREENSIQRLLLLNHFYNEIEAQRVPEIYHSLVIFHSILPEYLLRLITGYNMGASIGITNLMGPSDTVYFGGQKVCQKYAFSGLQWKHASMMLALFSYNGQITITLVANASVIPNQESVETVLEYLLDELTLPSHLEDESQNAGDW</sequence>
<evidence type="ECO:0000259" key="1">
    <source>
        <dbReference type="Pfam" id="PF06974"/>
    </source>
</evidence>
<dbReference type="InterPro" id="IPR009721">
    <property type="entry name" value="O-acyltransferase_WSD1_C"/>
</dbReference>
<accession>A0ABP1QJ21</accession>
<gene>
    <name evidence="2" type="ORF">ODALV1_LOCUS10559</name>
</gene>
<organism evidence="2 3">
    <name type="scientific">Orchesella dallaii</name>
    <dbReference type="NCBI Taxonomy" id="48710"/>
    <lineage>
        <taxon>Eukaryota</taxon>
        <taxon>Metazoa</taxon>
        <taxon>Ecdysozoa</taxon>
        <taxon>Arthropoda</taxon>
        <taxon>Hexapoda</taxon>
        <taxon>Collembola</taxon>
        <taxon>Entomobryomorpha</taxon>
        <taxon>Entomobryoidea</taxon>
        <taxon>Orchesellidae</taxon>
        <taxon>Orchesellinae</taxon>
        <taxon>Orchesella</taxon>
    </lineage>
</organism>
<keyword evidence="3" id="KW-1185">Reference proteome</keyword>